<feature type="domain" description="DUF7881" evidence="2">
    <location>
        <begin position="1"/>
        <end position="42"/>
    </location>
</feature>
<protein>
    <submittedName>
        <fullName evidence="3">HNH endonuclease-domain-containing protein</fullName>
    </submittedName>
</protein>
<keyword evidence="4" id="KW-1185">Reference proteome</keyword>
<sequence length="255" mass="28716">MLDILIVADCPYSVTLRGTGLTLTRTNEPLRPGDYDLKPDSPGGLISVTDEPHILRVLSHTVSGRDNRFRHLVRERDGKCVITGLVNTDADIGDWTIFEAAHVFPVTHEEYFRNQGFSRWITNRAGEHDIGINSCQNVLLMQSNVHQLFDSFKFSINPEDNYKIVSFDSDLLGLDGRVLDSVCRDPNDERSVRDELLRWHFRQAVLANMRAAGESVLEFDFPPGTDMVGEILSGPDAAKRMEAELFSRLDQISPT</sequence>
<accession>A0AAD7QRE6</accession>
<dbReference type="Pfam" id="PF13391">
    <property type="entry name" value="HNH_2"/>
    <property type="match status" value="1"/>
</dbReference>
<dbReference type="RefSeq" id="XP_056043617.1">
    <property type="nucleotide sequence ID" value="XM_056184298.1"/>
</dbReference>
<evidence type="ECO:0000313" key="3">
    <source>
        <dbReference type="EMBL" id="KAJ8100167.1"/>
    </source>
</evidence>
<comment type="caution">
    <text evidence="3">The sequence shown here is derived from an EMBL/GenBank/DDBJ whole genome shotgun (WGS) entry which is preliminary data.</text>
</comment>
<gene>
    <name evidence="3" type="ORF">POJ06DRAFT_125506</name>
</gene>
<dbReference type="AlphaFoldDB" id="A0AAD7QRE6"/>
<keyword evidence="3" id="KW-0540">Nuclease</keyword>
<dbReference type="Proteomes" id="UP001217417">
    <property type="component" value="Unassembled WGS sequence"/>
</dbReference>
<dbReference type="EMBL" id="JARPMG010000006">
    <property type="protein sequence ID" value="KAJ8100167.1"/>
    <property type="molecule type" value="Genomic_DNA"/>
</dbReference>
<keyword evidence="3" id="KW-0255">Endonuclease</keyword>
<dbReference type="InterPro" id="IPR003615">
    <property type="entry name" value="HNH_nuc"/>
</dbReference>
<dbReference type="GO" id="GO:0004519">
    <property type="term" value="F:endonuclease activity"/>
    <property type="evidence" value="ECO:0007669"/>
    <property type="project" value="UniProtKB-KW"/>
</dbReference>
<dbReference type="GeneID" id="80879464"/>
<reference evidence="3" key="1">
    <citation type="submission" date="2023-03" db="EMBL/GenBank/DDBJ databases">
        <title>Near-Complete genome sequence of Lipomyces tetrasporous NRRL Y-64009, an oleaginous yeast capable of growing on lignocellulosic hydrolysates.</title>
        <authorList>
            <consortium name="Lawrence Berkeley National Laboratory"/>
            <person name="Jagtap S.S."/>
            <person name="Liu J.-J."/>
            <person name="Walukiewicz H.E."/>
            <person name="Pangilinan J."/>
            <person name="Lipzen A."/>
            <person name="Ahrendt S."/>
            <person name="Koriabine M."/>
            <person name="Cobaugh K."/>
            <person name="Salamov A."/>
            <person name="Yoshinaga Y."/>
            <person name="Ng V."/>
            <person name="Daum C."/>
            <person name="Grigoriev I.V."/>
            <person name="Slininger P.J."/>
            <person name="Dien B.S."/>
            <person name="Jin Y.-S."/>
            <person name="Rao C.V."/>
        </authorList>
    </citation>
    <scope>NUCLEOTIDE SEQUENCE</scope>
    <source>
        <strain evidence="3">NRRL Y-64009</strain>
    </source>
</reference>
<proteinExistence type="predicted"/>
<evidence type="ECO:0000313" key="4">
    <source>
        <dbReference type="Proteomes" id="UP001217417"/>
    </source>
</evidence>
<dbReference type="InterPro" id="IPR057203">
    <property type="entry name" value="DUF7881"/>
</dbReference>
<feature type="domain" description="HNH nuclease" evidence="1">
    <location>
        <begin position="80"/>
        <end position="157"/>
    </location>
</feature>
<keyword evidence="3" id="KW-0378">Hydrolase</keyword>
<evidence type="ECO:0000259" key="1">
    <source>
        <dbReference type="Pfam" id="PF13391"/>
    </source>
</evidence>
<name>A0AAD7QRE6_9ASCO</name>
<organism evidence="3 4">
    <name type="scientific">Lipomyces tetrasporus</name>
    <dbReference type="NCBI Taxonomy" id="54092"/>
    <lineage>
        <taxon>Eukaryota</taxon>
        <taxon>Fungi</taxon>
        <taxon>Dikarya</taxon>
        <taxon>Ascomycota</taxon>
        <taxon>Saccharomycotina</taxon>
        <taxon>Lipomycetes</taxon>
        <taxon>Lipomycetales</taxon>
        <taxon>Lipomycetaceae</taxon>
        <taxon>Lipomyces</taxon>
    </lineage>
</organism>
<evidence type="ECO:0000259" key="2">
    <source>
        <dbReference type="Pfam" id="PF25324"/>
    </source>
</evidence>
<dbReference type="Pfam" id="PF25324">
    <property type="entry name" value="DUF7881"/>
    <property type="match status" value="1"/>
</dbReference>